<dbReference type="AlphaFoldDB" id="A0A344TNI4"/>
<evidence type="ECO:0000259" key="1">
    <source>
        <dbReference type="Pfam" id="PF05299"/>
    </source>
</evidence>
<dbReference type="SUPFAM" id="SSF50156">
    <property type="entry name" value="PDZ domain-like"/>
    <property type="match status" value="1"/>
</dbReference>
<dbReference type="InterPro" id="IPR027268">
    <property type="entry name" value="Peptidase_M4/M1_CTD_sf"/>
</dbReference>
<feature type="domain" description="Peptidase M61 N-terminal" evidence="2">
    <location>
        <begin position="42"/>
        <end position="207"/>
    </location>
</feature>
<evidence type="ECO:0000259" key="2">
    <source>
        <dbReference type="Pfam" id="PF17899"/>
    </source>
</evidence>
<dbReference type="Proteomes" id="UP000251993">
    <property type="component" value="Chromosome"/>
</dbReference>
<dbReference type="Gene3D" id="2.60.40.3650">
    <property type="match status" value="1"/>
</dbReference>
<feature type="domain" description="Peptidase M61 catalytic" evidence="1">
    <location>
        <begin position="295"/>
        <end position="412"/>
    </location>
</feature>
<proteinExistence type="predicted"/>
<organism evidence="3 4">
    <name type="scientific">Runella rosea</name>
    <dbReference type="NCBI Taxonomy" id="2259595"/>
    <lineage>
        <taxon>Bacteria</taxon>
        <taxon>Pseudomonadati</taxon>
        <taxon>Bacteroidota</taxon>
        <taxon>Cytophagia</taxon>
        <taxon>Cytophagales</taxon>
        <taxon>Spirosomataceae</taxon>
        <taxon>Runella</taxon>
    </lineage>
</organism>
<dbReference type="InterPro" id="IPR007963">
    <property type="entry name" value="Peptidase_M61_catalytic"/>
</dbReference>
<dbReference type="InterPro" id="IPR024191">
    <property type="entry name" value="Peptidase_M61"/>
</dbReference>
<reference evidence="3 4" key="1">
    <citation type="submission" date="2018-07" db="EMBL/GenBank/DDBJ databases">
        <title>Genome sequencing of Runella.</title>
        <authorList>
            <person name="Baek M.-G."/>
            <person name="Yi H."/>
        </authorList>
    </citation>
    <scope>NUCLEOTIDE SEQUENCE [LARGE SCALE GENOMIC DNA]</scope>
    <source>
        <strain evidence="3 4">HYN0085</strain>
    </source>
</reference>
<dbReference type="Gene3D" id="1.10.390.10">
    <property type="entry name" value="Neutral Protease Domain 2"/>
    <property type="match status" value="1"/>
</dbReference>
<protein>
    <submittedName>
        <fullName evidence="3">M61 family peptidase</fullName>
    </submittedName>
</protein>
<evidence type="ECO:0000313" key="4">
    <source>
        <dbReference type="Proteomes" id="UP000251993"/>
    </source>
</evidence>
<dbReference type="Gene3D" id="2.30.42.10">
    <property type="match status" value="1"/>
</dbReference>
<gene>
    <name evidence="3" type="ORF">DR864_21850</name>
</gene>
<accession>A0A344TNI4</accession>
<evidence type="ECO:0000313" key="3">
    <source>
        <dbReference type="EMBL" id="AXE20205.1"/>
    </source>
</evidence>
<dbReference type="Pfam" id="PF17899">
    <property type="entry name" value="Peptidase_M61_N"/>
    <property type="match status" value="1"/>
</dbReference>
<sequence length="607" mass="69885">MKIFDLFFLKNKTIMPTFHQLFTLIFISFWGITSGFSQKLAFTVAMEEPASHLFQVELKCEGFKGEKIDFKMPVWSPGYYQKMNYPKNLQNFKVMDAKGKKVNWSKKNNSTWEVENTGKELRISYSILADRKFVANSYLDEERGYIVPTSVFLYPANQLNLSSTITLQPFSKWNKIATGLDEVKGKPNTFYAPDYDVLYDSPILMGNLDELPVFYVKGIPHRFIGYKLGEFDRVQFVNDLKNIIEKASDIIGEIPYQHYTFLGIGPGQGGIEHANSTAISFDGAALNAPEGRIRVLNFLAHEYFHHYNVKRIRPVELGPFDYDNGNRTKLLWISEGLTVYYEYLILKRAGITDEQQLLQSLRNNMRAFENKPGRLYQSLAEASYETWSDGPFGRTDDEVNKTISYYDKGPVVGMLLDFKIRHETQNKKSLDDVMKVLYQQFYRQKKRGFTDDEFKAVCEKIVTKPIDDILAYVSTVQEIDYQKYLNYAGLEVDTTTQILPGAWTGISTRMRNDSVGVTNVEWQSPAWNAGIRRQAILLNADSKPAQQFNEIVSQKKPSETLSVVYLQNNEKKITVIQLATKREKSFPIRRVSNPTTLQSEIYNAWVK</sequence>
<dbReference type="Pfam" id="PF05299">
    <property type="entry name" value="Peptidase_M61"/>
    <property type="match status" value="1"/>
</dbReference>
<dbReference type="InterPro" id="IPR036034">
    <property type="entry name" value="PDZ_sf"/>
</dbReference>
<dbReference type="InterPro" id="IPR040756">
    <property type="entry name" value="Peptidase_M61_N"/>
</dbReference>
<name>A0A344TNI4_9BACT</name>
<dbReference type="PIRSF" id="PIRSF016493">
    <property type="entry name" value="Glycyl_aminpptds"/>
    <property type="match status" value="1"/>
</dbReference>
<dbReference type="SUPFAM" id="SSF55486">
    <property type="entry name" value="Metalloproteases ('zincins'), catalytic domain"/>
    <property type="match status" value="1"/>
</dbReference>
<keyword evidence="4" id="KW-1185">Reference proteome</keyword>
<dbReference type="KEGG" id="run:DR864_21850"/>
<dbReference type="OrthoDB" id="9778516at2"/>
<dbReference type="EMBL" id="CP030850">
    <property type="protein sequence ID" value="AXE20205.1"/>
    <property type="molecule type" value="Genomic_DNA"/>
</dbReference>